<reference evidence="1 2" key="1">
    <citation type="submission" date="2024-03" db="EMBL/GenBank/DDBJ databases">
        <title>Community enrichment and isolation of bacterial strains for fucoidan degradation.</title>
        <authorList>
            <person name="Sichert A."/>
        </authorList>
    </citation>
    <scope>NUCLEOTIDE SEQUENCE [LARGE SCALE GENOMIC DNA]</scope>
    <source>
        <strain evidence="1 2">AS12</strain>
    </source>
</reference>
<gene>
    <name evidence="1" type="ORF">WNY77_13640</name>
</gene>
<proteinExistence type="predicted"/>
<dbReference type="RefSeq" id="WP_342882029.1">
    <property type="nucleotide sequence ID" value="NZ_JBBMQS010000007.1"/>
</dbReference>
<comment type="caution">
    <text evidence="1">The sequence shown here is derived from an EMBL/GenBank/DDBJ whole genome shotgun (WGS) entry which is preliminary data.</text>
</comment>
<sequence length="456" mass="50359">MLGTGLRGLFILILTWQLSACGGSDDKEDSKKYDKPYLQFYNGSGGSGSVFLSVDEGSSAGSAVYGDATSVLTLDDNDVDLTFTEKDNDGVTHTLEELSVKVATGHKMLVVLSGQDSATTFNTYEIERTELDKRFRLFATSVLTSDQDYDVYLGESGSSFANAHLLATVSANQLEQFDSWQTEDTSSFSQGEYQVYLTLPGEATPVFESSAIAFNYATEYTMIIRASSGAIKNNLEVDLVINSSSVNKYTSTDEAAQYRIYNSLEERDVIVDVNGGQDNQQQVTVPANAISDFRAIVFGDYQLSGKVSDDDNLAFSNRLLTLSQGRSNAIVIYQDEEQNLVSLNFEESNLPQSVEHDIQVVNVNPDYDDLDIFFVRQNETISTAKYRTQNLAFEHSARLTIKSGQYEIVMVHNDENNSPLLLARSEMLEIDQDVNYIVSLQASALSPSGYKIVLLH</sequence>
<organism evidence="1 2">
    <name type="scientific">Paraglaciecola mesophila</name>
    <dbReference type="NCBI Taxonomy" id="197222"/>
    <lineage>
        <taxon>Bacteria</taxon>
        <taxon>Pseudomonadati</taxon>
        <taxon>Pseudomonadota</taxon>
        <taxon>Gammaproteobacteria</taxon>
        <taxon>Alteromonadales</taxon>
        <taxon>Alteromonadaceae</taxon>
        <taxon>Paraglaciecola</taxon>
    </lineage>
</organism>
<dbReference type="EMBL" id="JBBMQS010000007">
    <property type="protein sequence ID" value="MEM5498446.1"/>
    <property type="molecule type" value="Genomic_DNA"/>
</dbReference>
<name>A0ABU9SX36_9ALTE</name>
<evidence type="ECO:0000313" key="2">
    <source>
        <dbReference type="Proteomes" id="UP001461163"/>
    </source>
</evidence>
<keyword evidence="2" id="KW-1185">Reference proteome</keyword>
<dbReference type="Proteomes" id="UP001461163">
    <property type="component" value="Unassembled WGS sequence"/>
</dbReference>
<accession>A0ABU9SX36</accession>
<protein>
    <submittedName>
        <fullName evidence="1">DUF4397 domain-containing protein</fullName>
    </submittedName>
</protein>
<evidence type="ECO:0000313" key="1">
    <source>
        <dbReference type="EMBL" id="MEM5498446.1"/>
    </source>
</evidence>